<dbReference type="Proteomes" id="UP000004067">
    <property type="component" value="Unassembled WGS sequence"/>
</dbReference>
<accession>F5RMN4</accession>
<keyword evidence="2" id="KW-1185">Reference proteome</keyword>
<proteinExistence type="predicted"/>
<reference evidence="1 2" key="1">
    <citation type="submission" date="2011-04" db="EMBL/GenBank/DDBJ databases">
        <authorList>
            <person name="Muzny D."/>
            <person name="Qin X."/>
            <person name="Deng J."/>
            <person name="Jiang H."/>
            <person name="Liu Y."/>
            <person name="Qu J."/>
            <person name="Song X.-Z."/>
            <person name="Zhang L."/>
            <person name="Thornton R."/>
            <person name="Coyle M."/>
            <person name="Francisco L."/>
            <person name="Jackson L."/>
            <person name="Javaid M."/>
            <person name="Korchina V."/>
            <person name="Kovar C."/>
            <person name="Mata R."/>
            <person name="Mathew T."/>
            <person name="Ngo R."/>
            <person name="Nguyen L."/>
            <person name="Nguyen N."/>
            <person name="Okwuonu G."/>
            <person name="Ongeri F."/>
            <person name="Pham C."/>
            <person name="Simmons D."/>
            <person name="Wilczek-Boney K."/>
            <person name="Hale W."/>
            <person name="Jakkamsetti A."/>
            <person name="Pham P."/>
            <person name="Ruth R."/>
            <person name="San Lucas F."/>
            <person name="Warren J."/>
            <person name="Zhang J."/>
            <person name="Zhao Z."/>
            <person name="Zhou C."/>
            <person name="Zhu D."/>
            <person name="Lee S."/>
            <person name="Bess C."/>
            <person name="Blankenburg K."/>
            <person name="Forbes L."/>
            <person name="Fu Q."/>
            <person name="Gubbala S."/>
            <person name="Hirani K."/>
            <person name="Jayaseelan J.C."/>
            <person name="Lara F."/>
            <person name="Munidasa M."/>
            <person name="Palculict T."/>
            <person name="Patil S."/>
            <person name="Pu L.-L."/>
            <person name="Saada N."/>
            <person name="Tang L."/>
            <person name="Weissenberger G."/>
            <person name="Zhu Y."/>
            <person name="Hemphill L."/>
            <person name="Shang Y."/>
            <person name="Youmans B."/>
            <person name="Ayvaz T."/>
            <person name="Ross M."/>
            <person name="Santibanez J."/>
            <person name="Aqrawi P."/>
            <person name="Gross S."/>
            <person name="Joshi V."/>
            <person name="Fowler G."/>
            <person name="Nazareth L."/>
            <person name="Reid J."/>
            <person name="Worley K."/>
            <person name="Petrosino J."/>
            <person name="Highlander S."/>
            <person name="Gibbs R."/>
        </authorList>
    </citation>
    <scope>NUCLEOTIDE SEQUENCE [LARGE SCALE GENOMIC DNA]</scope>
    <source>
        <strain evidence="1 2">DSM 2778</strain>
    </source>
</reference>
<dbReference type="HOGENOM" id="CLU_3133744_0_0_9"/>
<sequence>MFTLTGLSQKCGSLPVLKRKTTGTDCYFYVQGLFVVRFVRETVPFLCVW</sequence>
<organism evidence="1 2">
    <name type="scientific">Centipeda periodontii DSM 2778</name>
    <dbReference type="NCBI Taxonomy" id="888060"/>
    <lineage>
        <taxon>Bacteria</taxon>
        <taxon>Bacillati</taxon>
        <taxon>Bacillota</taxon>
        <taxon>Negativicutes</taxon>
        <taxon>Selenomonadales</taxon>
        <taxon>Selenomonadaceae</taxon>
        <taxon>Centipeda</taxon>
    </lineage>
</organism>
<evidence type="ECO:0000313" key="2">
    <source>
        <dbReference type="Proteomes" id="UP000004067"/>
    </source>
</evidence>
<gene>
    <name evidence="1" type="primary">gufA2</name>
    <name evidence="1" type="ORF">HMPREF9081_1520</name>
</gene>
<comment type="caution">
    <text evidence="1">The sequence shown here is derived from an EMBL/GenBank/DDBJ whole genome shotgun (WGS) entry which is preliminary data.</text>
</comment>
<protein>
    <submittedName>
        <fullName evidence="1">ZIP family zinc (Zn2+)-iron (Fe2+) permease</fullName>
    </submittedName>
</protein>
<dbReference type="EMBL" id="AFHQ01000034">
    <property type="protein sequence ID" value="EGK59532.1"/>
    <property type="molecule type" value="Genomic_DNA"/>
</dbReference>
<dbReference type="STRING" id="888060.HMPREF9081_1520"/>
<dbReference type="AlphaFoldDB" id="F5RMN4"/>
<name>F5RMN4_9FIRM</name>
<evidence type="ECO:0000313" key="1">
    <source>
        <dbReference type="EMBL" id="EGK59532.1"/>
    </source>
</evidence>